<dbReference type="AlphaFoldDB" id="A0AA40AYA7"/>
<name>A0AA40AYA7_9PEZI</name>
<evidence type="ECO:0000313" key="1">
    <source>
        <dbReference type="EMBL" id="KAK0724239.1"/>
    </source>
</evidence>
<comment type="caution">
    <text evidence="1">The sequence shown here is derived from an EMBL/GenBank/DDBJ whole genome shotgun (WGS) entry which is preliminary data.</text>
</comment>
<protein>
    <submittedName>
        <fullName evidence="1">Uncharacterized protein</fullName>
    </submittedName>
</protein>
<keyword evidence="2" id="KW-1185">Reference proteome</keyword>
<organism evidence="1 2">
    <name type="scientific">Lasiosphaeris hirsuta</name>
    <dbReference type="NCBI Taxonomy" id="260670"/>
    <lineage>
        <taxon>Eukaryota</taxon>
        <taxon>Fungi</taxon>
        <taxon>Dikarya</taxon>
        <taxon>Ascomycota</taxon>
        <taxon>Pezizomycotina</taxon>
        <taxon>Sordariomycetes</taxon>
        <taxon>Sordariomycetidae</taxon>
        <taxon>Sordariales</taxon>
        <taxon>Lasiosphaeriaceae</taxon>
        <taxon>Lasiosphaeris</taxon>
    </lineage>
</organism>
<dbReference type="InterPro" id="IPR008922">
    <property type="entry name" value="Di-copper_centre_dom_sf"/>
</dbReference>
<dbReference type="Gene3D" id="1.10.1280.10">
    <property type="entry name" value="Di-copper center containing domain from catechol oxidase"/>
    <property type="match status" value="1"/>
</dbReference>
<evidence type="ECO:0000313" key="2">
    <source>
        <dbReference type="Proteomes" id="UP001172102"/>
    </source>
</evidence>
<proteinExistence type="predicted"/>
<gene>
    <name evidence="1" type="ORF">B0H67DRAFT_640812</name>
</gene>
<dbReference type="Proteomes" id="UP001172102">
    <property type="component" value="Unassembled WGS sequence"/>
</dbReference>
<reference evidence="1" key="1">
    <citation type="submission" date="2023-06" db="EMBL/GenBank/DDBJ databases">
        <title>Genome-scale phylogeny and comparative genomics of the fungal order Sordariales.</title>
        <authorList>
            <consortium name="Lawrence Berkeley National Laboratory"/>
            <person name="Hensen N."/>
            <person name="Bonometti L."/>
            <person name="Westerberg I."/>
            <person name="Brannstrom I.O."/>
            <person name="Guillou S."/>
            <person name="Cros-Aarteil S."/>
            <person name="Calhoun S."/>
            <person name="Haridas S."/>
            <person name="Kuo A."/>
            <person name="Mondo S."/>
            <person name="Pangilinan J."/>
            <person name="Riley R."/>
            <person name="Labutti K."/>
            <person name="Andreopoulos B."/>
            <person name="Lipzen A."/>
            <person name="Chen C."/>
            <person name="Yanf M."/>
            <person name="Daum C."/>
            <person name="Ng V."/>
            <person name="Clum A."/>
            <person name="Steindorff A."/>
            <person name="Ohm R."/>
            <person name="Martin F."/>
            <person name="Silar P."/>
            <person name="Natvig D."/>
            <person name="Lalanne C."/>
            <person name="Gautier V."/>
            <person name="Ament-Velasquez S.L."/>
            <person name="Kruys A."/>
            <person name="Hutchinson M.I."/>
            <person name="Powell A.J."/>
            <person name="Barry K."/>
            <person name="Miller A.N."/>
            <person name="Grigoriev I.V."/>
            <person name="Debuchy R."/>
            <person name="Gladieux P."/>
            <person name="Thoren M.H."/>
            <person name="Johannesson H."/>
        </authorList>
    </citation>
    <scope>NUCLEOTIDE SEQUENCE</scope>
    <source>
        <strain evidence="1">SMH4607-1</strain>
    </source>
</reference>
<accession>A0AA40AYA7</accession>
<dbReference type="EMBL" id="JAUKUA010000002">
    <property type="protein sequence ID" value="KAK0724239.1"/>
    <property type="molecule type" value="Genomic_DNA"/>
</dbReference>
<sequence>METIHWKNEWPELPRTPTKDRKRSEIHNAAFADSTFSKSYLGDNVKHRLHDTVNIVPLDDIPGGWTKVDTHSVRSRFEASINAPNYTTFFNKPSMRWVEQPAKNDDEKEKLKSLVSLESPHNAIHLVVGSFYPPPPNLIEKQKRHGQTAGPLEILGPLPGDEPYPGTAIGEYAPAGFKQGQRLNGESKLIPFTKDGGDYFTLNDVTDIGGAALGYSYGPGSLDVYERAEPKSHSLMAATSSYQGVKKITGLSCANFGESFVFNI</sequence>